<dbReference type="InterPro" id="IPR036046">
    <property type="entry name" value="Acylphosphatase-like_dom_sf"/>
</dbReference>
<gene>
    <name evidence="7" type="ORF">TPR58_11875</name>
</gene>
<evidence type="ECO:0000256" key="2">
    <source>
        <dbReference type="ARBA" id="ARBA00012150"/>
    </source>
</evidence>
<dbReference type="PANTHER" id="PTHR47268">
    <property type="entry name" value="ACYLPHOSPHATASE"/>
    <property type="match status" value="1"/>
</dbReference>
<dbReference type="PRINTS" id="PR00112">
    <property type="entry name" value="ACYLPHPHTASE"/>
</dbReference>
<evidence type="ECO:0000256" key="4">
    <source>
        <dbReference type="PROSITE-ProRule" id="PRU00520"/>
    </source>
</evidence>
<sequence>MATQRIFVSGRVQGVTYRDWTVRTAKKFGLTGWVRNLSDGRVEILADGEEEAIGQLVEACREGPTMARVDNVSAVHDTDKPVKGFTKRFTASV</sequence>
<dbReference type="InterPro" id="IPR020456">
    <property type="entry name" value="Acylphosphatase"/>
</dbReference>
<comment type="catalytic activity">
    <reaction evidence="3 4">
        <text>an acyl phosphate + H2O = a carboxylate + phosphate + H(+)</text>
        <dbReference type="Rhea" id="RHEA:14965"/>
        <dbReference type="ChEBI" id="CHEBI:15377"/>
        <dbReference type="ChEBI" id="CHEBI:15378"/>
        <dbReference type="ChEBI" id="CHEBI:29067"/>
        <dbReference type="ChEBI" id="CHEBI:43474"/>
        <dbReference type="ChEBI" id="CHEBI:59918"/>
        <dbReference type="EC" id="3.6.1.7"/>
    </reaction>
</comment>
<evidence type="ECO:0000313" key="8">
    <source>
        <dbReference type="Proteomes" id="UP001427805"/>
    </source>
</evidence>
<dbReference type="Proteomes" id="UP001427805">
    <property type="component" value="Unassembled WGS sequence"/>
</dbReference>
<dbReference type="SUPFAM" id="SSF54975">
    <property type="entry name" value="Acylphosphatase/BLUF domain-like"/>
    <property type="match status" value="1"/>
</dbReference>
<evidence type="ECO:0000313" key="7">
    <source>
        <dbReference type="EMBL" id="MEN3747868.1"/>
    </source>
</evidence>
<organism evidence="7 8">
    <name type="scientific">Sphingomonas rustica</name>
    <dbReference type="NCBI Taxonomy" id="3103142"/>
    <lineage>
        <taxon>Bacteria</taxon>
        <taxon>Pseudomonadati</taxon>
        <taxon>Pseudomonadota</taxon>
        <taxon>Alphaproteobacteria</taxon>
        <taxon>Sphingomonadales</taxon>
        <taxon>Sphingomonadaceae</taxon>
        <taxon>Sphingomonas</taxon>
    </lineage>
</organism>
<feature type="active site" evidence="4">
    <location>
        <position position="36"/>
    </location>
</feature>
<dbReference type="PROSITE" id="PS51160">
    <property type="entry name" value="ACYLPHOSPHATASE_3"/>
    <property type="match status" value="1"/>
</dbReference>
<comment type="caution">
    <text evidence="7">The sequence shown here is derived from an EMBL/GenBank/DDBJ whole genome shotgun (WGS) entry which is preliminary data.</text>
</comment>
<keyword evidence="4" id="KW-0378">Hydrolase</keyword>
<dbReference type="PANTHER" id="PTHR47268:SF4">
    <property type="entry name" value="ACYLPHOSPHATASE"/>
    <property type="match status" value="1"/>
</dbReference>
<feature type="active site" evidence="4">
    <location>
        <position position="18"/>
    </location>
</feature>
<protein>
    <recommendedName>
        <fullName evidence="2 4">acylphosphatase</fullName>
        <ecNumber evidence="2 4">3.6.1.7</ecNumber>
    </recommendedName>
</protein>
<dbReference type="InterPro" id="IPR017968">
    <property type="entry name" value="Acylphosphatase_CS"/>
</dbReference>
<keyword evidence="8" id="KW-1185">Reference proteome</keyword>
<dbReference type="Gene3D" id="3.30.70.100">
    <property type="match status" value="1"/>
</dbReference>
<dbReference type="EMBL" id="JBDIZK010000006">
    <property type="protein sequence ID" value="MEN3747868.1"/>
    <property type="molecule type" value="Genomic_DNA"/>
</dbReference>
<evidence type="ECO:0000256" key="3">
    <source>
        <dbReference type="ARBA" id="ARBA00047645"/>
    </source>
</evidence>
<evidence type="ECO:0000256" key="5">
    <source>
        <dbReference type="RuleBase" id="RU004168"/>
    </source>
</evidence>
<comment type="similarity">
    <text evidence="1 5">Belongs to the acylphosphatase family.</text>
</comment>
<dbReference type="EC" id="3.6.1.7" evidence="2 4"/>
<feature type="domain" description="Acylphosphatase-like" evidence="6">
    <location>
        <begin position="3"/>
        <end position="93"/>
    </location>
</feature>
<reference evidence="7 8" key="1">
    <citation type="submission" date="2024-05" db="EMBL/GenBank/DDBJ databases">
        <title>Sphingomonas sp. HF-S3 16S ribosomal RNA gene Genome sequencing and assembly.</title>
        <authorList>
            <person name="Lee H."/>
        </authorList>
    </citation>
    <scope>NUCLEOTIDE SEQUENCE [LARGE SCALE GENOMIC DNA]</scope>
    <source>
        <strain evidence="7 8">HF-S3</strain>
    </source>
</reference>
<evidence type="ECO:0000259" key="6">
    <source>
        <dbReference type="PROSITE" id="PS51160"/>
    </source>
</evidence>
<proteinExistence type="inferred from homology"/>
<dbReference type="InterPro" id="IPR001792">
    <property type="entry name" value="Acylphosphatase-like_dom"/>
</dbReference>
<dbReference type="PROSITE" id="PS00151">
    <property type="entry name" value="ACYLPHOSPHATASE_2"/>
    <property type="match status" value="1"/>
</dbReference>
<name>A0ABV0BA46_9SPHN</name>
<accession>A0ABV0BA46</accession>
<dbReference type="RefSeq" id="WP_346246876.1">
    <property type="nucleotide sequence ID" value="NZ_JBDIZK010000006.1"/>
</dbReference>
<dbReference type="Pfam" id="PF00708">
    <property type="entry name" value="Acylphosphatase"/>
    <property type="match status" value="1"/>
</dbReference>
<evidence type="ECO:0000256" key="1">
    <source>
        <dbReference type="ARBA" id="ARBA00005614"/>
    </source>
</evidence>